<keyword evidence="3 4" id="KW-0687">Ribonucleoprotein</keyword>
<dbReference type="PANTHER" id="PTHR11502">
    <property type="entry name" value="40S RIBOSOMAL PROTEIN S6"/>
    <property type="match status" value="1"/>
</dbReference>
<name>A0A812PL74_9DINO</name>
<dbReference type="InterPro" id="IPR014401">
    <property type="entry name" value="Ribosomal_eS6-like"/>
</dbReference>
<evidence type="ECO:0000256" key="5">
    <source>
        <dbReference type="SAM" id="MobiDB-lite"/>
    </source>
</evidence>
<dbReference type="GO" id="GO:0003735">
    <property type="term" value="F:structural constituent of ribosome"/>
    <property type="evidence" value="ECO:0007669"/>
    <property type="project" value="InterPro"/>
</dbReference>
<dbReference type="SMART" id="SM01405">
    <property type="entry name" value="Ribosomal_S6e"/>
    <property type="match status" value="1"/>
</dbReference>
<feature type="compositionally biased region" description="Basic residues" evidence="5">
    <location>
        <begin position="216"/>
        <end position="225"/>
    </location>
</feature>
<feature type="compositionally biased region" description="Basic and acidic residues" evidence="5">
    <location>
        <begin position="206"/>
        <end position="215"/>
    </location>
</feature>
<dbReference type="GO" id="GO:0005840">
    <property type="term" value="C:ribosome"/>
    <property type="evidence" value="ECO:0007669"/>
    <property type="project" value="UniProtKB-KW"/>
</dbReference>
<evidence type="ECO:0000256" key="1">
    <source>
        <dbReference type="ARBA" id="ARBA00009312"/>
    </source>
</evidence>
<feature type="region of interest" description="Disordered" evidence="5">
    <location>
        <begin position="206"/>
        <end position="225"/>
    </location>
</feature>
<evidence type="ECO:0000313" key="6">
    <source>
        <dbReference type="EMBL" id="CAE7362440.1"/>
    </source>
</evidence>
<organism evidence="6 7">
    <name type="scientific">Symbiodinium necroappetens</name>
    <dbReference type="NCBI Taxonomy" id="1628268"/>
    <lineage>
        <taxon>Eukaryota</taxon>
        <taxon>Sar</taxon>
        <taxon>Alveolata</taxon>
        <taxon>Dinophyceae</taxon>
        <taxon>Suessiales</taxon>
        <taxon>Symbiodiniaceae</taxon>
        <taxon>Symbiodinium</taxon>
    </lineage>
</organism>
<evidence type="ECO:0000256" key="3">
    <source>
        <dbReference type="ARBA" id="ARBA00023274"/>
    </source>
</evidence>
<dbReference type="PIRSF" id="PIRSF002129">
    <property type="entry name" value="Ribosom_S6_euk"/>
    <property type="match status" value="1"/>
</dbReference>
<dbReference type="OrthoDB" id="10260596at2759"/>
<dbReference type="GO" id="GO:0006412">
    <property type="term" value="P:translation"/>
    <property type="evidence" value="ECO:0007669"/>
    <property type="project" value="InterPro"/>
</dbReference>
<comment type="similarity">
    <text evidence="1 4">Belongs to the eukaryotic ribosomal protein eS6 family.</text>
</comment>
<keyword evidence="2 4" id="KW-0689">Ribosomal protein</keyword>
<dbReference type="AlphaFoldDB" id="A0A812PL74"/>
<sequence>MQKMIEIDDDKKLYPLFDKRMAQEVPGDTLGDEFKGYVFRIGGGNDKQGFPMKQGVLSNNRVRLLFKKGMSCYRERRGGCRKRKSVRGCVVGPDLAVLSLVIVKKGAEDIAGLTDDNKPRRLGPKRASNIRKLFGLEKKDDVRQFVVRREVKEGKKTKAPKIQRLITPSLLQRKRYFKAVVRKRMEAGKQMKADYAQRLAEYHHEKREAHAAEMAKKKKKQELGM</sequence>
<accession>A0A812PL74</accession>
<comment type="caution">
    <text evidence="6">The sequence shown here is derived from an EMBL/GenBank/DDBJ whole genome shotgun (WGS) entry which is preliminary data.</text>
</comment>
<dbReference type="GO" id="GO:1990904">
    <property type="term" value="C:ribonucleoprotein complex"/>
    <property type="evidence" value="ECO:0007669"/>
    <property type="project" value="UniProtKB-KW"/>
</dbReference>
<proteinExistence type="inferred from homology"/>
<reference evidence="6" key="1">
    <citation type="submission" date="2021-02" db="EMBL/GenBank/DDBJ databases">
        <authorList>
            <person name="Dougan E. K."/>
            <person name="Rhodes N."/>
            <person name="Thang M."/>
            <person name="Chan C."/>
        </authorList>
    </citation>
    <scope>NUCLEOTIDE SEQUENCE</scope>
</reference>
<dbReference type="Pfam" id="PF01092">
    <property type="entry name" value="Ribosomal_S6e"/>
    <property type="match status" value="1"/>
</dbReference>
<protein>
    <recommendedName>
        <fullName evidence="4">40S ribosomal protein S6</fullName>
    </recommendedName>
</protein>
<dbReference type="Gene3D" id="1.20.5.2650">
    <property type="match status" value="1"/>
</dbReference>
<dbReference type="Proteomes" id="UP000601435">
    <property type="component" value="Unassembled WGS sequence"/>
</dbReference>
<gene>
    <name evidence="6" type="primary">RPS6</name>
    <name evidence="6" type="ORF">SNEC2469_LOCUS9578</name>
</gene>
<evidence type="ECO:0000256" key="4">
    <source>
        <dbReference type="PIRNR" id="PIRNR002129"/>
    </source>
</evidence>
<dbReference type="InterPro" id="IPR001377">
    <property type="entry name" value="Ribosomal_eS6"/>
</dbReference>
<evidence type="ECO:0000313" key="7">
    <source>
        <dbReference type="Proteomes" id="UP000601435"/>
    </source>
</evidence>
<keyword evidence="7" id="KW-1185">Reference proteome</keyword>
<evidence type="ECO:0000256" key="2">
    <source>
        <dbReference type="ARBA" id="ARBA00022980"/>
    </source>
</evidence>
<dbReference type="EMBL" id="CAJNJA010015475">
    <property type="protein sequence ID" value="CAE7362440.1"/>
    <property type="molecule type" value="Genomic_DNA"/>
</dbReference>